<keyword evidence="4" id="KW-1185">Reference proteome</keyword>
<dbReference type="PROSITE" id="PS51257">
    <property type="entry name" value="PROKAR_LIPOPROTEIN"/>
    <property type="match status" value="1"/>
</dbReference>
<proteinExistence type="predicted"/>
<evidence type="ECO:0000256" key="2">
    <source>
        <dbReference type="SAM" id="SignalP"/>
    </source>
</evidence>
<gene>
    <name evidence="3" type="ORF">GJ668_13120</name>
</gene>
<feature type="region of interest" description="Disordered" evidence="1">
    <location>
        <begin position="28"/>
        <end position="52"/>
    </location>
</feature>
<sequence>MKQMRMLKIILILNLLFLSACATQQTGSGADSSADTSPGDSQAAQPDSPLDGRYDNIVFYEFETTPEIKRDYPEVTDECLASAISHLLVKNVYKKVEKRSGSYHRHQTLLIKTKISDMRIVSTGARMWGGAFAGSSYMNLEVKFIDASSGSVLRTKKISSNNNAFAAAWTFGSNDRSLASDMGVILADYIVSTVPSK</sequence>
<reference evidence="3 4" key="1">
    <citation type="submission" date="2019-11" db="EMBL/GenBank/DDBJ databases">
        <title>Whole-genome sequence of the anaerobic purple sulfur bacterium Allochromatium palmeri DSM 15591.</title>
        <authorList>
            <person name="Kyndt J.A."/>
            <person name="Meyer T.E."/>
        </authorList>
    </citation>
    <scope>NUCLEOTIDE SEQUENCE [LARGE SCALE GENOMIC DNA]</scope>
    <source>
        <strain evidence="3 4">DSM 15591</strain>
    </source>
</reference>
<organism evidence="3 4">
    <name type="scientific">Allochromatium palmeri</name>
    <dbReference type="NCBI Taxonomy" id="231048"/>
    <lineage>
        <taxon>Bacteria</taxon>
        <taxon>Pseudomonadati</taxon>
        <taxon>Pseudomonadota</taxon>
        <taxon>Gammaproteobacteria</taxon>
        <taxon>Chromatiales</taxon>
        <taxon>Chromatiaceae</taxon>
        <taxon>Allochromatium</taxon>
    </lineage>
</organism>
<dbReference type="OrthoDB" id="6022376at2"/>
<keyword evidence="2" id="KW-0732">Signal</keyword>
<comment type="caution">
    <text evidence="3">The sequence shown here is derived from an EMBL/GenBank/DDBJ whole genome shotgun (WGS) entry which is preliminary data.</text>
</comment>
<dbReference type="RefSeq" id="WP_155450601.1">
    <property type="nucleotide sequence ID" value="NZ_WNKT01000030.1"/>
</dbReference>
<feature type="compositionally biased region" description="Polar residues" evidence="1">
    <location>
        <begin position="28"/>
        <end position="45"/>
    </location>
</feature>
<evidence type="ECO:0000313" key="3">
    <source>
        <dbReference type="EMBL" id="MTW22026.1"/>
    </source>
</evidence>
<dbReference type="Proteomes" id="UP000434044">
    <property type="component" value="Unassembled WGS sequence"/>
</dbReference>
<evidence type="ECO:0000313" key="4">
    <source>
        <dbReference type="Proteomes" id="UP000434044"/>
    </source>
</evidence>
<protein>
    <submittedName>
        <fullName evidence="3">DUF4410 domain-containing protein</fullName>
    </submittedName>
</protein>
<feature type="signal peptide" evidence="2">
    <location>
        <begin position="1"/>
        <end position="22"/>
    </location>
</feature>
<dbReference type="Pfam" id="PF14366">
    <property type="entry name" value="DUF4410"/>
    <property type="match status" value="1"/>
</dbReference>
<dbReference type="EMBL" id="WNKT01000030">
    <property type="protein sequence ID" value="MTW22026.1"/>
    <property type="molecule type" value="Genomic_DNA"/>
</dbReference>
<accession>A0A6N8EH58</accession>
<evidence type="ECO:0000256" key="1">
    <source>
        <dbReference type="SAM" id="MobiDB-lite"/>
    </source>
</evidence>
<dbReference type="AlphaFoldDB" id="A0A6N8EH58"/>
<name>A0A6N8EH58_9GAMM</name>
<feature type="chain" id="PRO_5026862734" evidence="2">
    <location>
        <begin position="23"/>
        <end position="197"/>
    </location>
</feature>
<dbReference type="InterPro" id="IPR025522">
    <property type="entry name" value="DUF4410"/>
</dbReference>